<evidence type="ECO:0000259" key="8">
    <source>
        <dbReference type="PROSITE" id="PS50011"/>
    </source>
</evidence>
<dbReference type="STRING" id="576137.A0A1L7X3F0"/>
<evidence type="ECO:0000256" key="5">
    <source>
        <dbReference type="ARBA" id="ARBA00037982"/>
    </source>
</evidence>
<dbReference type="Proteomes" id="UP000184330">
    <property type="component" value="Unassembled WGS sequence"/>
</dbReference>
<evidence type="ECO:0000313" key="10">
    <source>
        <dbReference type="Proteomes" id="UP000184330"/>
    </source>
</evidence>
<feature type="region of interest" description="Disordered" evidence="6">
    <location>
        <begin position="455"/>
        <end position="513"/>
    </location>
</feature>
<keyword evidence="7" id="KW-1133">Transmembrane helix</keyword>
<dbReference type="SUPFAM" id="SSF56112">
    <property type="entry name" value="Protein kinase-like (PK-like)"/>
    <property type="match status" value="1"/>
</dbReference>
<dbReference type="InterPro" id="IPR011009">
    <property type="entry name" value="Kinase-like_dom_sf"/>
</dbReference>
<dbReference type="PANTHER" id="PTHR11042">
    <property type="entry name" value="EUKARYOTIC TRANSLATION INITIATION FACTOR 2-ALPHA KINASE EIF2-ALPHA KINASE -RELATED"/>
    <property type="match status" value="1"/>
</dbReference>
<dbReference type="GO" id="GO:0004672">
    <property type="term" value="F:protein kinase activity"/>
    <property type="evidence" value="ECO:0007669"/>
    <property type="project" value="InterPro"/>
</dbReference>
<dbReference type="PROSITE" id="PS50011">
    <property type="entry name" value="PROTEIN_KINASE_DOM"/>
    <property type="match status" value="1"/>
</dbReference>
<keyword evidence="3" id="KW-0418">Kinase</keyword>
<gene>
    <name evidence="9" type="ORF">PAC_09435</name>
</gene>
<dbReference type="InterPro" id="IPR008271">
    <property type="entry name" value="Ser/Thr_kinase_AS"/>
</dbReference>
<organism evidence="9 10">
    <name type="scientific">Phialocephala subalpina</name>
    <dbReference type="NCBI Taxonomy" id="576137"/>
    <lineage>
        <taxon>Eukaryota</taxon>
        <taxon>Fungi</taxon>
        <taxon>Dikarya</taxon>
        <taxon>Ascomycota</taxon>
        <taxon>Pezizomycotina</taxon>
        <taxon>Leotiomycetes</taxon>
        <taxon>Helotiales</taxon>
        <taxon>Mollisiaceae</taxon>
        <taxon>Phialocephala</taxon>
        <taxon>Phialocephala fortinii species complex</taxon>
    </lineage>
</organism>
<keyword evidence="7" id="KW-0812">Transmembrane</keyword>
<feature type="compositionally biased region" description="Low complexity" evidence="6">
    <location>
        <begin position="455"/>
        <end position="470"/>
    </location>
</feature>
<dbReference type="OrthoDB" id="3555117at2759"/>
<feature type="domain" description="Protein kinase" evidence="8">
    <location>
        <begin position="1"/>
        <end position="340"/>
    </location>
</feature>
<evidence type="ECO:0000313" key="9">
    <source>
        <dbReference type="EMBL" id="CZR59541.1"/>
    </source>
</evidence>
<sequence length="692" mass="76469">MTLPRALSKEEKDSLMKLRTLNTDPELVKPRIPAKAENLSDPESEIPIISPSLEGKLVIPTEALGGKSTYEVITTGLDIEPSHNSAYLYGARVSSGMTCDVYQITARWVWNSKELKVKAEQATVKVAEVLPSALAYLHDECEIAHTDLKPSNVLLYETGGIPPLVTKIADFGLAVELRATTTWTLGTVEAKSAWKYDPPEVRAYVERNQSSGAGGSIEHNNGELSRAEQLKRADIWKLGAVSTELSTFLVLGAKGVSDFRQQITTTRENLTSDELSDTRFDDGVKVKAEVLDWIRRLGKYSSFVAEIEELLRNMLAEDVKRSSAALVSRQVQETSWCVFFDGYRQVRIVPRDCVPMLSWSDEIKEGIETRIGSTIEWWPLRDGNRRCPPDHSRIIWDVCPLDLPSSSLKAYILTPISCKYSGHMLYVDVLDEAIREYRPSCVPISLVPAPPTLPLHNLNPSSSSTQGQSGYQRAQVPYQSRTVPPSPVGGTNTPSSGHGRSQRKLASVPSKMRNTSATTVLSVNALQRNTIASAAGKDRYFPGNDVLELSSLMVYDREARVIKMSIGLPPPDPNRPERVHMAIAAEQLIIGMSYPEKFSGSSSTISMIPKSTRPPLPLDAGSEGWGLHGLQRFSLMKILAWVIGLWIFGLVFVILWLVFVSKTDLQNTFIPFTFLASMVMLGLGVPQLLDVD</sequence>
<comment type="similarity">
    <text evidence="5">Belongs to the protein kinase superfamily. Ser/Thr protein kinase family. GCN2 subfamily.</text>
</comment>
<evidence type="ECO:0000256" key="6">
    <source>
        <dbReference type="SAM" id="MobiDB-lite"/>
    </source>
</evidence>
<dbReference type="GO" id="GO:0005634">
    <property type="term" value="C:nucleus"/>
    <property type="evidence" value="ECO:0007669"/>
    <property type="project" value="TreeGrafter"/>
</dbReference>
<keyword evidence="7" id="KW-0472">Membrane</keyword>
<evidence type="ECO:0000256" key="3">
    <source>
        <dbReference type="ARBA" id="ARBA00022777"/>
    </source>
</evidence>
<evidence type="ECO:0000256" key="2">
    <source>
        <dbReference type="ARBA" id="ARBA00022741"/>
    </source>
</evidence>
<proteinExistence type="inferred from homology"/>
<dbReference type="AlphaFoldDB" id="A0A1L7X3F0"/>
<dbReference type="InterPro" id="IPR000719">
    <property type="entry name" value="Prot_kinase_dom"/>
</dbReference>
<reference evidence="9 10" key="1">
    <citation type="submission" date="2016-03" db="EMBL/GenBank/DDBJ databases">
        <authorList>
            <person name="Ploux O."/>
        </authorList>
    </citation>
    <scope>NUCLEOTIDE SEQUENCE [LARGE SCALE GENOMIC DNA]</scope>
    <source>
        <strain evidence="9 10">UAMH 11012</strain>
    </source>
</reference>
<keyword evidence="4" id="KW-0067">ATP-binding</keyword>
<dbReference type="Pfam" id="PF00069">
    <property type="entry name" value="Pkinase"/>
    <property type="match status" value="1"/>
</dbReference>
<dbReference type="PROSITE" id="PS00108">
    <property type="entry name" value="PROTEIN_KINASE_ST"/>
    <property type="match status" value="1"/>
</dbReference>
<keyword evidence="10" id="KW-1185">Reference proteome</keyword>
<feature type="compositionally biased region" description="Polar residues" evidence="6">
    <location>
        <begin position="477"/>
        <end position="499"/>
    </location>
</feature>
<dbReference type="GO" id="GO:0005524">
    <property type="term" value="F:ATP binding"/>
    <property type="evidence" value="ECO:0007669"/>
    <property type="project" value="UniProtKB-KW"/>
</dbReference>
<keyword evidence="1" id="KW-0808">Transferase</keyword>
<dbReference type="Gene3D" id="1.10.510.10">
    <property type="entry name" value="Transferase(Phosphotransferase) domain 1"/>
    <property type="match status" value="1"/>
</dbReference>
<feature type="transmembrane region" description="Helical" evidence="7">
    <location>
        <begin position="669"/>
        <end position="689"/>
    </location>
</feature>
<evidence type="ECO:0000256" key="1">
    <source>
        <dbReference type="ARBA" id="ARBA00022679"/>
    </source>
</evidence>
<evidence type="ECO:0000256" key="4">
    <source>
        <dbReference type="ARBA" id="ARBA00022840"/>
    </source>
</evidence>
<dbReference type="SMART" id="SM00220">
    <property type="entry name" value="S_TKc"/>
    <property type="match status" value="1"/>
</dbReference>
<keyword evidence="2" id="KW-0547">Nucleotide-binding</keyword>
<accession>A0A1L7X3F0</accession>
<protein>
    <recommendedName>
        <fullName evidence="8">Protein kinase domain-containing protein</fullName>
    </recommendedName>
</protein>
<evidence type="ECO:0000256" key="7">
    <source>
        <dbReference type="SAM" id="Phobius"/>
    </source>
</evidence>
<dbReference type="GO" id="GO:0005737">
    <property type="term" value="C:cytoplasm"/>
    <property type="evidence" value="ECO:0007669"/>
    <property type="project" value="TreeGrafter"/>
</dbReference>
<name>A0A1L7X3F0_9HELO</name>
<dbReference type="EMBL" id="FJOG01000014">
    <property type="protein sequence ID" value="CZR59541.1"/>
    <property type="molecule type" value="Genomic_DNA"/>
</dbReference>
<dbReference type="InterPro" id="IPR050339">
    <property type="entry name" value="CC_SR_Kinase"/>
</dbReference>
<feature type="transmembrane region" description="Helical" evidence="7">
    <location>
        <begin position="638"/>
        <end position="660"/>
    </location>
</feature>